<proteinExistence type="predicted"/>
<dbReference type="EMBL" id="JALIRP010000006">
    <property type="protein sequence ID" value="MCJ8013208.1"/>
    <property type="molecule type" value="Genomic_DNA"/>
</dbReference>
<keyword evidence="3" id="KW-1185">Reference proteome</keyword>
<sequence length="138" mass="15790">MKKYFYVGIVCIVALLIFVFVVREKSIISIKPNEVANVEIYNSATNNSEVQVMNIIKQQDVAELLNSLRRIKPNDNAKPLDGNYSIIFNKTDGTRLIYVYDNGMVKTSTGFKGRVKSDNIINRLWAKLEYPVQNVTRQ</sequence>
<accession>A0A9X1WQJ0</accession>
<keyword evidence="1" id="KW-1133">Transmembrane helix</keyword>
<dbReference type="Proteomes" id="UP001139347">
    <property type="component" value="Unassembled WGS sequence"/>
</dbReference>
<dbReference type="RefSeq" id="WP_244726358.1">
    <property type="nucleotide sequence ID" value="NZ_JALIRP010000006.1"/>
</dbReference>
<feature type="transmembrane region" description="Helical" evidence="1">
    <location>
        <begin position="6"/>
        <end position="22"/>
    </location>
</feature>
<keyword evidence="1" id="KW-0472">Membrane</keyword>
<evidence type="ECO:0000313" key="3">
    <source>
        <dbReference type="Proteomes" id="UP001139347"/>
    </source>
</evidence>
<evidence type="ECO:0000256" key="1">
    <source>
        <dbReference type="SAM" id="Phobius"/>
    </source>
</evidence>
<comment type="caution">
    <text evidence="2">The sequence shown here is derived from an EMBL/GenBank/DDBJ whole genome shotgun (WGS) entry which is preliminary data.</text>
</comment>
<keyword evidence="1" id="KW-0812">Transmembrane</keyword>
<dbReference type="AlphaFoldDB" id="A0A9X1WQJ0"/>
<evidence type="ECO:0000313" key="2">
    <source>
        <dbReference type="EMBL" id="MCJ8013208.1"/>
    </source>
</evidence>
<organism evidence="2 3">
    <name type="scientific">Paenibacillus mangrovi</name>
    <dbReference type="NCBI Taxonomy" id="2931978"/>
    <lineage>
        <taxon>Bacteria</taxon>
        <taxon>Bacillati</taxon>
        <taxon>Bacillota</taxon>
        <taxon>Bacilli</taxon>
        <taxon>Bacillales</taxon>
        <taxon>Paenibacillaceae</taxon>
        <taxon>Paenibacillus</taxon>
    </lineage>
</organism>
<gene>
    <name evidence="2" type="ORF">MUG84_15860</name>
</gene>
<name>A0A9X1WQJ0_9BACL</name>
<protein>
    <submittedName>
        <fullName evidence="2">Uncharacterized protein</fullName>
    </submittedName>
</protein>
<reference evidence="2" key="1">
    <citation type="submission" date="2022-04" db="EMBL/GenBank/DDBJ databases">
        <title>Paenibacillus mangrovi sp. nov., a novel endophytic bacterium isolated from bark of Kandelia candel.</title>
        <authorList>
            <person name="Tuo L."/>
        </authorList>
    </citation>
    <scope>NUCLEOTIDE SEQUENCE</scope>
    <source>
        <strain evidence="2">KQZ6P-2</strain>
    </source>
</reference>